<evidence type="ECO:0000256" key="1">
    <source>
        <dbReference type="ARBA" id="ARBA00004448"/>
    </source>
</evidence>
<reference evidence="14" key="1">
    <citation type="submission" date="2019-09" db="EMBL/GenBank/DDBJ databases">
        <title>Draft genome information of white flower Hibiscus syriacus.</title>
        <authorList>
            <person name="Kim Y.-M."/>
        </authorList>
    </citation>
    <scope>NUCLEOTIDE SEQUENCE [LARGE SCALE GENOMIC DNA]</scope>
    <source>
        <strain evidence="14">YM2019G1</strain>
    </source>
</reference>
<evidence type="ECO:0000256" key="5">
    <source>
        <dbReference type="ARBA" id="ARBA00022737"/>
    </source>
</evidence>
<evidence type="ECO:0000313" key="15">
    <source>
        <dbReference type="Proteomes" id="UP000436088"/>
    </source>
</evidence>
<evidence type="ECO:0000256" key="4">
    <source>
        <dbReference type="ARBA" id="ARBA00022692"/>
    </source>
</evidence>
<dbReference type="Pfam" id="PF00153">
    <property type="entry name" value="Mito_carr"/>
    <property type="match status" value="2"/>
</dbReference>
<evidence type="ECO:0000256" key="13">
    <source>
        <dbReference type="RuleBase" id="RU000488"/>
    </source>
</evidence>
<comment type="similarity">
    <text evidence="2 13">Belongs to the mitochondrial carrier (TC 2.A.29) family.</text>
</comment>
<keyword evidence="5" id="KW-0677">Repeat</keyword>
<dbReference type="AlphaFoldDB" id="A0A6A3AWD6"/>
<dbReference type="Proteomes" id="UP000436088">
    <property type="component" value="Unassembled WGS sequence"/>
</dbReference>
<keyword evidence="8" id="KW-1133">Transmembrane helix</keyword>
<comment type="subcellular location">
    <subcellularLocation>
        <location evidence="1">Mitochondrion inner membrane</location>
        <topology evidence="1">Multi-pass membrane protein</topology>
    </subcellularLocation>
</comment>
<keyword evidence="10 12" id="KW-0472">Membrane</keyword>
<sequence length="376" mass="40352">MASLSDSSKQSLLPNFLYSSPASSALDRILNANNPAFGGSRFTTLESPAASSSPSIKSKTFMIPAPNEPGKRIEMYSPQFYAACTFGGILSCGLTHMTVTPLDLVKCNMQIDPAKYRSISSGFGVLLKEQGFRGFFRGWVPTLLGYSAQGACKFGFYEFFKKYYSDLAGPEYFAKYKTLIYLAGSASAEVIADVALCPFEAVKVRVQTQPGFARGMSDGFPKFIKSEGAAGLYKGIVPLWGRQIPYTMMKFASFETIVEMIYKYGIPTPKDQCSKSLQLGVSFAGGYVAGVFCAIVSHPADNLVSFLNNAKGATVGDAVKKLGLWGLFTRGLPLRIVMIGTLTGAQWGIYDAFKVFVGLPTTGGVAPAASTQPAKA</sequence>
<protein>
    <submittedName>
        <fullName evidence="14">Phosphate carrier protein</fullName>
    </submittedName>
</protein>
<evidence type="ECO:0000256" key="10">
    <source>
        <dbReference type="ARBA" id="ARBA00023136"/>
    </source>
</evidence>
<dbReference type="InterPro" id="IPR023395">
    <property type="entry name" value="MCP_dom_sf"/>
</dbReference>
<feature type="repeat" description="Solcar" evidence="12">
    <location>
        <begin position="176"/>
        <end position="260"/>
    </location>
</feature>
<name>A0A6A3AWD6_HIBSY</name>
<evidence type="ECO:0000256" key="6">
    <source>
        <dbReference type="ARBA" id="ARBA00022792"/>
    </source>
</evidence>
<keyword evidence="4 12" id="KW-0812">Transmembrane</keyword>
<evidence type="ECO:0000256" key="9">
    <source>
        <dbReference type="ARBA" id="ARBA00023128"/>
    </source>
</evidence>
<keyword evidence="6" id="KW-0999">Mitochondrion inner membrane</keyword>
<keyword evidence="7" id="KW-0809">Transit peptide</keyword>
<feature type="repeat" description="Solcar" evidence="12">
    <location>
        <begin position="79"/>
        <end position="163"/>
    </location>
</feature>
<evidence type="ECO:0000256" key="11">
    <source>
        <dbReference type="ARBA" id="ARBA00054871"/>
    </source>
</evidence>
<evidence type="ECO:0000256" key="12">
    <source>
        <dbReference type="PROSITE-ProRule" id="PRU00282"/>
    </source>
</evidence>
<dbReference type="PROSITE" id="PS50920">
    <property type="entry name" value="SOLCAR"/>
    <property type="match status" value="3"/>
</dbReference>
<keyword evidence="15" id="KW-1185">Reference proteome</keyword>
<dbReference type="PANTHER" id="PTHR45671">
    <property type="entry name" value="SOLUTE CARRIER FAMILY 25 (MITOCHONDRIAL CARRIER PHOSPHATE CARRIER), MEMBER 3, LIKE-RELATED-RELATED"/>
    <property type="match status" value="1"/>
</dbReference>
<dbReference type="SUPFAM" id="SSF103506">
    <property type="entry name" value="Mitochondrial carrier"/>
    <property type="match status" value="1"/>
</dbReference>
<feature type="repeat" description="Solcar" evidence="12">
    <location>
        <begin position="277"/>
        <end position="356"/>
    </location>
</feature>
<organism evidence="14 15">
    <name type="scientific">Hibiscus syriacus</name>
    <name type="common">Rose of Sharon</name>
    <dbReference type="NCBI Taxonomy" id="106335"/>
    <lineage>
        <taxon>Eukaryota</taxon>
        <taxon>Viridiplantae</taxon>
        <taxon>Streptophyta</taxon>
        <taxon>Embryophyta</taxon>
        <taxon>Tracheophyta</taxon>
        <taxon>Spermatophyta</taxon>
        <taxon>Magnoliopsida</taxon>
        <taxon>eudicotyledons</taxon>
        <taxon>Gunneridae</taxon>
        <taxon>Pentapetalae</taxon>
        <taxon>rosids</taxon>
        <taxon>malvids</taxon>
        <taxon>Malvales</taxon>
        <taxon>Malvaceae</taxon>
        <taxon>Malvoideae</taxon>
        <taxon>Hibiscus</taxon>
    </lineage>
</organism>
<dbReference type="GO" id="GO:1990547">
    <property type="term" value="P:mitochondrial phosphate ion transmembrane transport"/>
    <property type="evidence" value="ECO:0007669"/>
    <property type="project" value="InterPro"/>
</dbReference>
<accession>A0A6A3AWD6</accession>
<evidence type="ECO:0000256" key="7">
    <source>
        <dbReference type="ARBA" id="ARBA00022946"/>
    </source>
</evidence>
<dbReference type="FunFam" id="1.50.40.10:FF:000012">
    <property type="entry name" value="Phosphate carrier protein, mitochondrial"/>
    <property type="match status" value="1"/>
</dbReference>
<dbReference type="GO" id="GO:0009651">
    <property type="term" value="P:response to salt stress"/>
    <property type="evidence" value="ECO:0007669"/>
    <property type="project" value="UniProtKB-ARBA"/>
</dbReference>
<evidence type="ECO:0000313" key="14">
    <source>
        <dbReference type="EMBL" id="KAE8707202.1"/>
    </source>
</evidence>
<dbReference type="Gene3D" id="1.50.40.10">
    <property type="entry name" value="Mitochondrial carrier domain"/>
    <property type="match status" value="1"/>
</dbReference>
<dbReference type="GO" id="GO:0003729">
    <property type="term" value="F:mRNA binding"/>
    <property type="evidence" value="ECO:0007669"/>
    <property type="project" value="UniProtKB-ARBA"/>
</dbReference>
<evidence type="ECO:0000256" key="8">
    <source>
        <dbReference type="ARBA" id="ARBA00022989"/>
    </source>
</evidence>
<dbReference type="InterPro" id="IPR018108">
    <property type="entry name" value="MCP_transmembrane"/>
</dbReference>
<dbReference type="GO" id="GO:0005743">
    <property type="term" value="C:mitochondrial inner membrane"/>
    <property type="evidence" value="ECO:0007669"/>
    <property type="project" value="UniProtKB-SubCell"/>
</dbReference>
<dbReference type="InterPro" id="IPR044677">
    <property type="entry name" value="SLC25A3/Pic2/Mir1-like"/>
</dbReference>
<gene>
    <name evidence="14" type="ORF">F3Y22_tig00110387pilonHSYRG01075</name>
</gene>
<keyword evidence="3 13" id="KW-0813">Transport</keyword>
<evidence type="ECO:0000256" key="3">
    <source>
        <dbReference type="ARBA" id="ARBA00022448"/>
    </source>
</evidence>
<evidence type="ECO:0000256" key="2">
    <source>
        <dbReference type="ARBA" id="ARBA00006375"/>
    </source>
</evidence>
<comment type="caution">
    <text evidence="14">The sequence shown here is derived from an EMBL/GenBank/DDBJ whole genome shotgun (WGS) entry which is preliminary data.</text>
</comment>
<proteinExistence type="inferred from homology"/>
<dbReference type="OrthoDB" id="427452at2759"/>
<comment type="function">
    <text evidence="11">Transport of phosphate groups from the cytosol to the mitochondrial matrix. Mediates salt stress tolerance through an ATP-dependent pathway and via modulation of the gibberellin metabolism.</text>
</comment>
<dbReference type="EMBL" id="VEPZ02000966">
    <property type="protein sequence ID" value="KAE8707202.1"/>
    <property type="molecule type" value="Genomic_DNA"/>
</dbReference>
<keyword evidence="9" id="KW-0496">Mitochondrion</keyword>
<dbReference type="GO" id="GO:0005315">
    <property type="term" value="F:phosphate transmembrane transporter activity"/>
    <property type="evidence" value="ECO:0007669"/>
    <property type="project" value="InterPro"/>
</dbReference>
<dbReference type="PANTHER" id="PTHR45671:SF10">
    <property type="entry name" value="SOLUTE CARRIER FAMILY 25 MEMBER 3"/>
    <property type="match status" value="1"/>
</dbReference>